<evidence type="ECO:0000256" key="1">
    <source>
        <dbReference type="SAM" id="MobiDB-lite"/>
    </source>
</evidence>
<feature type="region of interest" description="Disordered" evidence="1">
    <location>
        <begin position="230"/>
        <end position="249"/>
    </location>
</feature>
<protein>
    <submittedName>
        <fullName evidence="2">Uncharacterized protein</fullName>
    </submittedName>
</protein>
<dbReference type="Proteomes" id="UP000736335">
    <property type="component" value="Unassembled WGS sequence"/>
</dbReference>
<sequence length="249" mass="28119">MVWGAPSAASTSQSPGSTSNISTSQDPLNPAPSAFTRPTPKNYTYLPFKPMTMLGISSNLANGFPIIPPPINPEDEKQEDWPKFLIDLKTVASSPSQTQKSFLARSKSLFLYYAVGIGFACKKTSHPSSPFLNHLHTVHNVTNTDIGELFSLHHKISDELAFRTGSRSQSNTDPDIRDMSMGELLQILGEVVERMSHLLYDLRDELKLIKKWSPCQRCWAKVYQDEGEWEYPNPEDDEPLYNYIYDEDE</sequence>
<evidence type="ECO:0000313" key="2">
    <source>
        <dbReference type="EMBL" id="KAF9789388.1"/>
    </source>
</evidence>
<accession>A0A9P6L9H4</accession>
<reference evidence="2" key="1">
    <citation type="journal article" date="2020" name="Nat. Commun.">
        <title>Large-scale genome sequencing of mycorrhizal fungi provides insights into the early evolution of symbiotic traits.</title>
        <authorList>
            <person name="Miyauchi S."/>
            <person name="Kiss E."/>
            <person name="Kuo A."/>
            <person name="Drula E."/>
            <person name="Kohler A."/>
            <person name="Sanchez-Garcia M."/>
            <person name="Morin E."/>
            <person name="Andreopoulos B."/>
            <person name="Barry K.W."/>
            <person name="Bonito G."/>
            <person name="Buee M."/>
            <person name="Carver A."/>
            <person name="Chen C."/>
            <person name="Cichocki N."/>
            <person name="Clum A."/>
            <person name="Culley D."/>
            <person name="Crous P.W."/>
            <person name="Fauchery L."/>
            <person name="Girlanda M."/>
            <person name="Hayes R.D."/>
            <person name="Keri Z."/>
            <person name="LaButti K."/>
            <person name="Lipzen A."/>
            <person name="Lombard V."/>
            <person name="Magnuson J."/>
            <person name="Maillard F."/>
            <person name="Murat C."/>
            <person name="Nolan M."/>
            <person name="Ohm R.A."/>
            <person name="Pangilinan J."/>
            <person name="Pereira M.F."/>
            <person name="Perotto S."/>
            <person name="Peter M."/>
            <person name="Pfister S."/>
            <person name="Riley R."/>
            <person name="Sitrit Y."/>
            <person name="Stielow J.B."/>
            <person name="Szollosi G."/>
            <person name="Zifcakova L."/>
            <person name="Stursova M."/>
            <person name="Spatafora J.W."/>
            <person name="Tedersoo L."/>
            <person name="Vaario L.M."/>
            <person name="Yamada A."/>
            <person name="Yan M."/>
            <person name="Wang P."/>
            <person name="Xu J."/>
            <person name="Bruns T."/>
            <person name="Baldrian P."/>
            <person name="Vilgalys R."/>
            <person name="Dunand C."/>
            <person name="Henrissat B."/>
            <person name="Grigoriev I.V."/>
            <person name="Hibbett D."/>
            <person name="Nagy L.G."/>
            <person name="Martin F.M."/>
        </authorList>
    </citation>
    <scope>NUCLEOTIDE SEQUENCE</scope>
    <source>
        <strain evidence="2">UH-Tt-Lm1</strain>
    </source>
</reference>
<feature type="compositionally biased region" description="Polar residues" evidence="1">
    <location>
        <begin position="8"/>
        <end position="27"/>
    </location>
</feature>
<gene>
    <name evidence="2" type="ORF">BJ322DRAFT_1177392</name>
</gene>
<feature type="region of interest" description="Disordered" evidence="1">
    <location>
        <begin position="1"/>
        <end position="36"/>
    </location>
</feature>
<comment type="caution">
    <text evidence="2">The sequence shown here is derived from an EMBL/GenBank/DDBJ whole genome shotgun (WGS) entry which is preliminary data.</text>
</comment>
<evidence type="ECO:0000313" key="3">
    <source>
        <dbReference type="Proteomes" id="UP000736335"/>
    </source>
</evidence>
<dbReference type="EMBL" id="WIUZ02000003">
    <property type="protein sequence ID" value="KAF9789388.1"/>
    <property type="molecule type" value="Genomic_DNA"/>
</dbReference>
<dbReference type="Pfam" id="PF15496">
    <property type="entry name" value="DUF4646"/>
    <property type="match status" value="1"/>
</dbReference>
<organism evidence="2 3">
    <name type="scientific">Thelephora terrestris</name>
    <dbReference type="NCBI Taxonomy" id="56493"/>
    <lineage>
        <taxon>Eukaryota</taxon>
        <taxon>Fungi</taxon>
        <taxon>Dikarya</taxon>
        <taxon>Basidiomycota</taxon>
        <taxon>Agaricomycotina</taxon>
        <taxon>Agaricomycetes</taxon>
        <taxon>Thelephorales</taxon>
        <taxon>Thelephoraceae</taxon>
        <taxon>Thelephora</taxon>
    </lineage>
</organism>
<dbReference type="OrthoDB" id="5314275at2759"/>
<keyword evidence="3" id="KW-1185">Reference proteome</keyword>
<proteinExistence type="predicted"/>
<reference evidence="2" key="2">
    <citation type="submission" date="2020-11" db="EMBL/GenBank/DDBJ databases">
        <authorList>
            <consortium name="DOE Joint Genome Institute"/>
            <person name="Kuo A."/>
            <person name="Miyauchi S."/>
            <person name="Kiss E."/>
            <person name="Drula E."/>
            <person name="Kohler A."/>
            <person name="Sanchez-Garcia M."/>
            <person name="Andreopoulos B."/>
            <person name="Barry K.W."/>
            <person name="Bonito G."/>
            <person name="Buee M."/>
            <person name="Carver A."/>
            <person name="Chen C."/>
            <person name="Cichocki N."/>
            <person name="Clum A."/>
            <person name="Culley D."/>
            <person name="Crous P.W."/>
            <person name="Fauchery L."/>
            <person name="Girlanda M."/>
            <person name="Hayes R."/>
            <person name="Keri Z."/>
            <person name="Labutti K."/>
            <person name="Lipzen A."/>
            <person name="Lombard V."/>
            <person name="Magnuson J."/>
            <person name="Maillard F."/>
            <person name="Morin E."/>
            <person name="Murat C."/>
            <person name="Nolan M."/>
            <person name="Ohm R."/>
            <person name="Pangilinan J."/>
            <person name="Pereira M."/>
            <person name="Perotto S."/>
            <person name="Peter M."/>
            <person name="Riley R."/>
            <person name="Sitrit Y."/>
            <person name="Stielow B."/>
            <person name="Szollosi G."/>
            <person name="Zifcakova L."/>
            <person name="Stursova M."/>
            <person name="Spatafora J.W."/>
            <person name="Tedersoo L."/>
            <person name="Vaario L.-M."/>
            <person name="Yamada A."/>
            <person name="Yan M."/>
            <person name="Wang P."/>
            <person name="Xu J."/>
            <person name="Bruns T."/>
            <person name="Baldrian P."/>
            <person name="Vilgalys R."/>
            <person name="Henrissat B."/>
            <person name="Grigoriev I.V."/>
            <person name="Hibbett D."/>
            <person name="Nagy L.G."/>
            <person name="Martin F.M."/>
        </authorList>
    </citation>
    <scope>NUCLEOTIDE SEQUENCE</scope>
    <source>
        <strain evidence="2">UH-Tt-Lm1</strain>
    </source>
</reference>
<dbReference type="AlphaFoldDB" id="A0A9P6L9H4"/>
<name>A0A9P6L9H4_9AGAM</name>
<dbReference type="InterPro" id="IPR028018">
    <property type="entry name" value="DUF4646"/>
</dbReference>